<feature type="transmembrane region" description="Helical" evidence="1">
    <location>
        <begin position="116"/>
        <end position="136"/>
    </location>
</feature>
<feature type="transmembrane region" description="Helical" evidence="1">
    <location>
        <begin position="170"/>
        <end position="188"/>
    </location>
</feature>
<evidence type="ECO:0000313" key="8">
    <source>
        <dbReference type="EMBL" id="HAE5407859.1"/>
    </source>
</evidence>
<dbReference type="EMBL" id="DAAHNP010000049">
    <property type="protein sequence ID" value="HAB6738987.1"/>
    <property type="molecule type" value="Genomic_DNA"/>
</dbReference>
<dbReference type="NCBIfam" id="NF028538">
    <property type="entry name" value="PAP2_lipid_A"/>
    <property type="match status" value="1"/>
</dbReference>
<dbReference type="Gene3D" id="1.20.144.10">
    <property type="entry name" value="Phosphatidic acid phosphatase type 2/haloperoxidase"/>
    <property type="match status" value="1"/>
</dbReference>
<feature type="transmembrane region" description="Helical" evidence="1">
    <location>
        <begin position="75"/>
        <end position="93"/>
    </location>
</feature>
<protein>
    <submittedName>
        <fullName evidence="3">PAP2 family protein</fullName>
    </submittedName>
</protein>
<feature type="transmembrane region" description="Helical" evidence="1">
    <location>
        <begin position="195"/>
        <end position="214"/>
    </location>
</feature>
<dbReference type="EMBL" id="DAASGI010000165">
    <property type="protein sequence ID" value="HAE5407859.1"/>
    <property type="molecule type" value="Genomic_DNA"/>
</dbReference>
<keyword evidence="1" id="KW-1133">Transmembrane helix</keyword>
<dbReference type="EMBL" id="DAAWFM010000063">
    <property type="protein sequence ID" value="HAF7673193.1"/>
    <property type="molecule type" value="Genomic_DNA"/>
</dbReference>
<dbReference type="SUPFAM" id="SSF48317">
    <property type="entry name" value="Acid phosphatase/Vanadium-dependent haloperoxidase"/>
    <property type="match status" value="1"/>
</dbReference>
<evidence type="ECO:0000313" key="6">
    <source>
        <dbReference type="EMBL" id="HAE3923738.1"/>
    </source>
</evidence>
<feature type="transmembrane region" description="Helical" evidence="1">
    <location>
        <begin position="220"/>
        <end position="242"/>
    </location>
</feature>
<dbReference type="EMBL" id="DAASHA010000046">
    <property type="protein sequence ID" value="HAE5491789.1"/>
    <property type="molecule type" value="Genomic_DNA"/>
</dbReference>
<proteinExistence type="predicted"/>
<reference evidence="3" key="2">
    <citation type="submission" date="2018-07" db="EMBL/GenBank/DDBJ databases">
        <authorList>
            <consortium name="NCBI Pathogen Detection Project"/>
        </authorList>
    </citation>
    <scope>NUCLEOTIDE SEQUENCE</scope>
    <source>
        <strain evidence="3">Salmonella enterica</strain>
    </source>
</reference>
<dbReference type="EMBL" id="DAASGI010000088">
    <property type="protein sequence ID" value="HAE5407536.1"/>
    <property type="molecule type" value="Genomic_DNA"/>
</dbReference>
<organism evidence="3">
    <name type="scientific">Salmonella enterica subsp. enterica serovar Java</name>
    <dbReference type="NCBI Taxonomy" id="224729"/>
    <lineage>
        <taxon>Bacteria</taxon>
        <taxon>Pseudomonadati</taxon>
        <taxon>Pseudomonadota</taxon>
        <taxon>Gammaproteobacteria</taxon>
        <taxon>Enterobacterales</taxon>
        <taxon>Enterobacteriaceae</taxon>
        <taxon>Salmonella</taxon>
    </lineage>
</organism>
<dbReference type="EMBL" id="DAARKA010000134">
    <property type="protein sequence ID" value="HAE2751285.1"/>
    <property type="molecule type" value="Genomic_DNA"/>
</dbReference>
<evidence type="ECO:0000313" key="10">
    <source>
        <dbReference type="EMBL" id="HAF7136928.1"/>
    </source>
</evidence>
<dbReference type="EMBL" id="DAAWFM010000244">
    <property type="protein sequence ID" value="HAF7674619.1"/>
    <property type="molecule type" value="Genomic_DNA"/>
</dbReference>
<dbReference type="AlphaFoldDB" id="A0A6Y6E031"/>
<keyword evidence="1" id="KW-0812">Transmembrane</keyword>
<evidence type="ECO:0000313" key="9">
    <source>
        <dbReference type="EMBL" id="HAE5491789.1"/>
    </source>
</evidence>
<feature type="domain" description="Phosphatidic acid phosphatase type 2/haloperoxidase" evidence="2">
    <location>
        <begin position="116"/>
        <end position="244"/>
    </location>
</feature>
<evidence type="ECO:0000313" key="13">
    <source>
        <dbReference type="EMBL" id="HAF7674619.1"/>
    </source>
</evidence>
<evidence type="ECO:0000313" key="3">
    <source>
        <dbReference type="EMBL" id="HAB6738987.1"/>
    </source>
</evidence>
<evidence type="ECO:0000256" key="1">
    <source>
        <dbReference type="SAM" id="Phobius"/>
    </source>
</evidence>
<evidence type="ECO:0000313" key="5">
    <source>
        <dbReference type="EMBL" id="HAE2751285.1"/>
    </source>
</evidence>
<evidence type="ECO:0000259" key="2">
    <source>
        <dbReference type="Pfam" id="PF01569"/>
    </source>
</evidence>
<dbReference type="NCBIfam" id="NF028536">
    <property type="entry name" value="PAP2_near_MCR1"/>
    <property type="match status" value="1"/>
</dbReference>
<reference evidence="3" key="1">
    <citation type="journal article" date="2018" name="Genome Biol.">
        <title>SKESA: strategic k-mer extension for scrupulous assemblies.</title>
        <authorList>
            <person name="Souvorov A."/>
            <person name="Agarwala R."/>
            <person name="Lipman D.J."/>
        </authorList>
    </citation>
    <scope>NUCLEOTIDE SEQUENCE</scope>
    <source>
        <strain evidence="3">Salmonella enterica</strain>
    </source>
</reference>
<evidence type="ECO:0000313" key="12">
    <source>
        <dbReference type="EMBL" id="HAF7673193.1"/>
    </source>
</evidence>
<dbReference type="Pfam" id="PF01569">
    <property type="entry name" value="PAP2"/>
    <property type="match status" value="1"/>
</dbReference>
<dbReference type="EMBL" id="DAAWAZ010000171">
    <property type="protein sequence ID" value="HAF7137695.1"/>
    <property type="molecule type" value="Genomic_DNA"/>
</dbReference>
<evidence type="ECO:0000313" key="11">
    <source>
        <dbReference type="EMBL" id="HAF7137695.1"/>
    </source>
</evidence>
<feature type="transmembrane region" description="Helical" evidence="1">
    <location>
        <begin position="17"/>
        <end position="35"/>
    </location>
</feature>
<dbReference type="EMBL" id="DAARKA010000050">
    <property type="protein sequence ID" value="HAE2750593.1"/>
    <property type="molecule type" value="Genomic_DNA"/>
</dbReference>
<dbReference type="EMBL" id="DAARTX010000054">
    <property type="protein sequence ID" value="HAE3923738.1"/>
    <property type="molecule type" value="Genomic_DNA"/>
</dbReference>
<name>A0A6Y6E031_SALEB</name>
<accession>A0A6Y6E031</accession>
<dbReference type="InterPro" id="IPR036938">
    <property type="entry name" value="PAP2/HPO_sf"/>
</dbReference>
<dbReference type="EMBL" id="DAAWAZ010000062">
    <property type="protein sequence ID" value="HAF7136928.1"/>
    <property type="molecule type" value="Genomic_DNA"/>
</dbReference>
<sequence>MGGGVGFVMPYLSNKRLLAEMSIALVMAIVATLTLEHSQIDLMVADWFYLGMGHWMVAKQAFLPDLLLYSGLKKLLMAMLIYLLVATICRAYHEKKGNAITAKWLVPVTKFRVRELAYLVLTLILVPTVVASLKAYTHVVCPVHLTIFDGTLPYLPMLDSMRNTIPDKCFPAAHASSGFALFAFAFAPSLRRRRGAIIIVVMALGWAMGCYKMIIGDHFLSHTVVSMMLAWAMSAGLAWVFFKKGEQVYQKIVALGLTIQVSHSSCEAHDQSTESSISPLSVGVPVSNLCSLSKVRPMFLGKTTSLTVACWPSSRTIATGEEKRSPARALGITILALGGTAGGTANPARCWPVGICPGFNTREDRFSSSLCAGLSNS</sequence>
<dbReference type="CDD" id="cd03396">
    <property type="entry name" value="PAP2_like_6"/>
    <property type="match status" value="1"/>
</dbReference>
<evidence type="ECO:0000313" key="7">
    <source>
        <dbReference type="EMBL" id="HAE5407536.1"/>
    </source>
</evidence>
<comment type="caution">
    <text evidence="3">The sequence shown here is derived from an EMBL/GenBank/DDBJ whole genome shotgun (WGS) entry which is preliminary data.</text>
</comment>
<evidence type="ECO:0000313" key="4">
    <source>
        <dbReference type="EMBL" id="HAE2750593.1"/>
    </source>
</evidence>
<gene>
    <name evidence="4" type="ORF">G3356_004189</name>
    <name evidence="5" type="ORF">G3356_004944</name>
    <name evidence="6" type="ORF">G4B07_004271</name>
    <name evidence="9" type="ORF">G4H69_004446</name>
    <name evidence="7" type="ORF">G4J98_004575</name>
    <name evidence="8" type="ORF">G4J98_004941</name>
    <name evidence="12" type="ORF">G9293_003386</name>
    <name evidence="13" type="ORF">G9293_004900</name>
    <name evidence="10" type="ORF">G9W84_004048</name>
    <name evidence="11" type="ORF">G9W84_004897</name>
    <name evidence="3" type="ORF">GYJ06_004363</name>
</gene>
<keyword evidence="1" id="KW-0472">Membrane</keyword>
<dbReference type="InterPro" id="IPR000326">
    <property type="entry name" value="PAP2/HPO"/>
</dbReference>